<proteinExistence type="predicted"/>
<feature type="domain" description="Phage capsid-like C-terminal" evidence="2">
    <location>
        <begin position="117"/>
        <end position="402"/>
    </location>
</feature>
<accession>F4QGY5</accession>
<dbReference type="EMBL" id="GL883077">
    <property type="protein sequence ID" value="EGF93738.1"/>
    <property type="molecule type" value="Genomic_DNA"/>
</dbReference>
<dbReference type="HOGENOM" id="CLU_041417_0_0_5"/>
<reference evidence="4" key="1">
    <citation type="submission" date="2011-03" db="EMBL/GenBank/DDBJ databases">
        <title>Draft genome sequence of Brevundimonas diminuta.</title>
        <authorList>
            <person name="Brown P.J.B."/>
            <person name="Buechlein A."/>
            <person name="Hemmerich C."/>
            <person name="Brun Y.V."/>
        </authorList>
    </citation>
    <scope>NUCLEOTIDE SEQUENCE [LARGE SCALE GENOMIC DNA]</scope>
    <source>
        <strain evidence="4">C19</strain>
    </source>
</reference>
<dbReference type="NCBIfam" id="TIGR01554">
    <property type="entry name" value="major_cap_HK97"/>
    <property type="match status" value="1"/>
</dbReference>
<dbReference type="STRING" id="715226.ABI_21800"/>
<organism evidence="3 4">
    <name type="scientific">Asticcacaulis biprosthecium C19</name>
    <dbReference type="NCBI Taxonomy" id="715226"/>
    <lineage>
        <taxon>Bacteria</taxon>
        <taxon>Pseudomonadati</taxon>
        <taxon>Pseudomonadota</taxon>
        <taxon>Alphaproteobacteria</taxon>
        <taxon>Caulobacterales</taxon>
        <taxon>Caulobacteraceae</taxon>
        <taxon>Asticcacaulis</taxon>
    </lineage>
</organism>
<dbReference type="Pfam" id="PF05065">
    <property type="entry name" value="Phage_capsid"/>
    <property type="match status" value="1"/>
</dbReference>
<dbReference type="SUPFAM" id="SSF56563">
    <property type="entry name" value="Major capsid protein gp5"/>
    <property type="match status" value="1"/>
</dbReference>
<comment type="subcellular location">
    <subcellularLocation>
        <location evidence="1">Virion</location>
    </subcellularLocation>
</comment>
<sequence>MSQDSHDKILDIVEAIRTEAQTRDGVHLEAQNRMRAEFAELTRKADDALNEARKVAAVEAALTAIETRLARRDLSQGGDEGRSEHQVALADYLVRGQGKENVPAQFRAANEGSDTHGGFLVTPELDTAIAGLARDMNPIRSVATVRTGTAPAIRLVRQTSKGAAGWVSEAAARPETGTPQLGTTHIVAHELYAAPRATQTILEDAIQIEAWLVGEVNELFNEYELDAHTNGNGAGKPRGLFTYTGAAQSGKTEVTDGKVGYQVTGVAGDFGLDPYDNLIDLVALLHPAYLPRAGFMMDRITQSKLVKVKDSNGNYIYQPSLQAGVASTILGYGVTLNDLAPTVAANAYAIAFGDFSAYHVYDRRGTTLLRDPYTAKPYVEFYTTKRVGGGLHRTEKVKYLKFAAS</sequence>
<evidence type="ECO:0000256" key="1">
    <source>
        <dbReference type="ARBA" id="ARBA00004328"/>
    </source>
</evidence>
<protein>
    <submittedName>
        <fullName evidence="3">Phage major capsid protein, HK97 family</fullName>
    </submittedName>
</protein>
<dbReference type="InterPro" id="IPR054612">
    <property type="entry name" value="Phage_capsid-like_C"/>
</dbReference>
<dbReference type="Gene3D" id="3.30.2320.10">
    <property type="entry name" value="hypothetical protein PF0899 domain"/>
    <property type="match status" value="1"/>
</dbReference>
<dbReference type="RefSeq" id="WP_006272944.1">
    <property type="nucleotide sequence ID" value="NZ_GL883077.1"/>
</dbReference>
<dbReference type="AlphaFoldDB" id="F4QGY5"/>
<dbReference type="Gene3D" id="3.30.2400.10">
    <property type="entry name" value="Major capsid protein gp5"/>
    <property type="match status" value="1"/>
</dbReference>
<evidence type="ECO:0000259" key="2">
    <source>
        <dbReference type="Pfam" id="PF05065"/>
    </source>
</evidence>
<name>F4QGY5_9CAUL</name>
<gene>
    <name evidence="3" type="ORF">ABI_21800</name>
</gene>
<dbReference type="InterPro" id="IPR024455">
    <property type="entry name" value="Phage_capsid"/>
</dbReference>
<dbReference type="Proteomes" id="UP000006512">
    <property type="component" value="Unassembled WGS sequence"/>
</dbReference>
<evidence type="ECO:0000313" key="4">
    <source>
        <dbReference type="Proteomes" id="UP000006512"/>
    </source>
</evidence>
<dbReference type="OrthoDB" id="9786516at2"/>
<dbReference type="eggNOG" id="COG4653">
    <property type="taxonomic scope" value="Bacteria"/>
</dbReference>
<keyword evidence="4" id="KW-1185">Reference proteome</keyword>
<evidence type="ECO:0000313" key="3">
    <source>
        <dbReference type="EMBL" id="EGF93738.1"/>
    </source>
</evidence>